<reference evidence="10" key="1">
    <citation type="submission" date="2018-05" db="EMBL/GenBank/DDBJ databases">
        <title>Genome sequencing of Phenylobacterium sp. HYN0004.</title>
        <authorList>
            <person name="Yi H."/>
            <person name="Baek C."/>
        </authorList>
    </citation>
    <scope>NUCLEOTIDE SEQUENCE [LARGE SCALE GENOMIC DNA]</scope>
    <source>
        <strain evidence="10">HYN0004</strain>
    </source>
</reference>
<evidence type="ECO:0000256" key="2">
    <source>
        <dbReference type="ARBA" id="ARBA00022475"/>
    </source>
</evidence>
<keyword evidence="5 7" id="KW-0472">Membrane</keyword>
<dbReference type="AlphaFoldDB" id="A0A2Z3HZA0"/>
<feature type="transmembrane region" description="Helical" evidence="7">
    <location>
        <begin position="58"/>
        <end position="76"/>
    </location>
</feature>
<organism evidence="9 10">
    <name type="scientific">Phenylobacterium parvum</name>
    <dbReference type="NCBI Taxonomy" id="2201350"/>
    <lineage>
        <taxon>Bacteria</taxon>
        <taxon>Pseudomonadati</taxon>
        <taxon>Pseudomonadota</taxon>
        <taxon>Alphaproteobacteria</taxon>
        <taxon>Caulobacterales</taxon>
        <taxon>Caulobacteraceae</taxon>
        <taxon>Phenylobacterium</taxon>
    </lineage>
</organism>
<evidence type="ECO:0000256" key="3">
    <source>
        <dbReference type="ARBA" id="ARBA00022692"/>
    </source>
</evidence>
<protein>
    <submittedName>
        <fullName evidence="9">Oxacillin resistance protein FmtC</fullName>
    </submittedName>
</protein>
<feature type="transmembrane region" description="Helical" evidence="7">
    <location>
        <begin position="109"/>
        <end position="125"/>
    </location>
</feature>
<evidence type="ECO:0000313" key="9">
    <source>
        <dbReference type="EMBL" id="AWM78681.1"/>
    </source>
</evidence>
<accession>A0A2Z3HZA0</accession>
<evidence type="ECO:0000256" key="5">
    <source>
        <dbReference type="ARBA" id="ARBA00023136"/>
    </source>
</evidence>
<name>A0A2Z3HZA0_9CAUL</name>
<sequence>MALRREFKPALLAAAPLAGALLVMAAGAMLIASGATPSSPERFMRLSLALPSPVIEISHFASSVLGLVLVMLAFGLRARLDAAWAASIAVLFLTAILSLSKGLIWEEGLILAAIGTFLAPLRAAFPRKAALSQMEVSPGWLLSAGAAVAGAGLLGLWFFRHVSYEDQPFWSTMVDGDVARSIRAWAGAALAFLGFGVWRLVATAATPRVIGEDDPDFERVRAILAASESAEPLSNLALFGDKRFLFSESGRSFMMFGVRGRSWIALGGPVGQRDERLELLWRFREMADAHAARPGLYGIGPDDLQDVVELGFSIQKIGECARLPIQDFAFEGQTRAKIRRAWRQVRDGGAEFEVIPPGGIDAILPELAAISEEWLARQSGGDKSFALGGFNPSYLREFPVAVARWEGRIVAFANLWPTASRDAFSIDLMRYNWAAPKRIMDFLFVELIGWGREQGYAYLDFGNAPLAGLEDRPLAPVMTRVGRLMFDLGEDVYNFQGVRSYKDKFHPNWEPRYAAAPAKWAIAVLLADVSLLSSGGFAGLTRRPKKSEVPAPKKAEPPVEPLVAEALAARDPAPRTA</sequence>
<dbReference type="GO" id="GO:0016755">
    <property type="term" value="F:aminoacyltransferase activity"/>
    <property type="evidence" value="ECO:0007669"/>
    <property type="project" value="TreeGrafter"/>
</dbReference>
<evidence type="ECO:0000313" key="10">
    <source>
        <dbReference type="Proteomes" id="UP000247763"/>
    </source>
</evidence>
<dbReference type="SUPFAM" id="SSF55729">
    <property type="entry name" value="Acyl-CoA N-acyltransferases (Nat)"/>
    <property type="match status" value="1"/>
</dbReference>
<dbReference type="OrthoDB" id="145485at2"/>
<feature type="compositionally biased region" description="Basic and acidic residues" evidence="6">
    <location>
        <begin position="546"/>
        <end position="557"/>
    </location>
</feature>
<feature type="transmembrane region" description="Helical" evidence="7">
    <location>
        <begin position="137"/>
        <end position="159"/>
    </location>
</feature>
<evidence type="ECO:0000256" key="4">
    <source>
        <dbReference type="ARBA" id="ARBA00022989"/>
    </source>
</evidence>
<comment type="subcellular location">
    <subcellularLocation>
        <location evidence="1">Cell membrane</location>
        <topology evidence="1">Multi-pass membrane protein</topology>
    </subcellularLocation>
</comment>
<evidence type="ECO:0000256" key="6">
    <source>
        <dbReference type="SAM" id="MobiDB-lite"/>
    </source>
</evidence>
<dbReference type="GO" id="GO:0055091">
    <property type="term" value="P:phospholipid homeostasis"/>
    <property type="evidence" value="ECO:0007669"/>
    <property type="project" value="TreeGrafter"/>
</dbReference>
<gene>
    <name evidence="9" type="ORF">HYN04_02035</name>
</gene>
<feature type="transmembrane region" description="Helical" evidence="7">
    <location>
        <begin position="182"/>
        <end position="201"/>
    </location>
</feature>
<proteinExistence type="predicted"/>
<dbReference type="Pfam" id="PF09924">
    <property type="entry name" value="LPG_synthase_C"/>
    <property type="match status" value="1"/>
</dbReference>
<dbReference type="Proteomes" id="UP000247763">
    <property type="component" value="Chromosome"/>
</dbReference>
<dbReference type="GO" id="GO:0005886">
    <property type="term" value="C:plasma membrane"/>
    <property type="evidence" value="ECO:0007669"/>
    <property type="project" value="UniProtKB-SubCell"/>
</dbReference>
<dbReference type="PANTHER" id="PTHR34697:SF2">
    <property type="entry name" value="PHOSPHATIDYLGLYCEROL LYSYLTRANSFERASE"/>
    <property type="match status" value="1"/>
</dbReference>
<feature type="region of interest" description="Disordered" evidence="6">
    <location>
        <begin position="539"/>
        <end position="577"/>
    </location>
</feature>
<evidence type="ECO:0000256" key="1">
    <source>
        <dbReference type="ARBA" id="ARBA00004651"/>
    </source>
</evidence>
<keyword evidence="4 7" id="KW-1133">Transmembrane helix</keyword>
<feature type="domain" description="Phosphatidylglycerol lysyltransferase C-terminal" evidence="8">
    <location>
        <begin position="221"/>
        <end position="515"/>
    </location>
</feature>
<dbReference type="InterPro" id="IPR016181">
    <property type="entry name" value="Acyl_CoA_acyltransferase"/>
</dbReference>
<dbReference type="EMBL" id="CP029479">
    <property type="protein sequence ID" value="AWM78681.1"/>
    <property type="molecule type" value="Genomic_DNA"/>
</dbReference>
<evidence type="ECO:0000259" key="8">
    <source>
        <dbReference type="Pfam" id="PF09924"/>
    </source>
</evidence>
<keyword evidence="3 7" id="KW-0812">Transmembrane</keyword>
<dbReference type="InterPro" id="IPR024320">
    <property type="entry name" value="LPG_synthase_C"/>
</dbReference>
<keyword evidence="2" id="KW-1003">Cell membrane</keyword>
<keyword evidence="10" id="KW-1185">Reference proteome</keyword>
<evidence type="ECO:0000256" key="7">
    <source>
        <dbReference type="SAM" id="Phobius"/>
    </source>
</evidence>
<dbReference type="InterPro" id="IPR051211">
    <property type="entry name" value="PG_lysyltransferase"/>
</dbReference>
<feature type="transmembrane region" description="Helical" evidence="7">
    <location>
        <begin position="83"/>
        <end position="103"/>
    </location>
</feature>
<dbReference type="KEGG" id="phb:HYN04_02035"/>
<dbReference type="PANTHER" id="PTHR34697">
    <property type="entry name" value="PHOSPHATIDYLGLYCEROL LYSYLTRANSFERASE"/>
    <property type="match status" value="1"/>
</dbReference>